<name>A0A060TAP8_BLAAD</name>
<protein>
    <submittedName>
        <fullName evidence="3">ARAD1B08536p</fullName>
    </submittedName>
</protein>
<feature type="transmembrane region" description="Helical" evidence="2">
    <location>
        <begin position="6"/>
        <end position="28"/>
    </location>
</feature>
<gene>
    <name evidence="3" type="ORF">GNLVRS02_ARAD1B08536g</name>
</gene>
<dbReference type="PANTHER" id="PTHR28229:SF1">
    <property type="entry name" value="TRANSLOCATION PROTEIN SEC66"/>
    <property type="match status" value="1"/>
</dbReference>
<dbReference type="GO" id="GO:0031207">
    <property type="term" value="C:Sec62/Sec63 complex"/>
    <property type="evidence" value="ECO:0007669"/>
    <property type="project" value="InterPro"/>
</dbReference>
<organism evidence="3">
    <name type="scientific">Blastobotrys adeninivorans</name>
    <name type="common">Yeast</name>
    <name type="synonym">Arxula adeninivorans</name>
    <dbReference type="NCBI Taxonomy" id="409370"/>
    <lineage>
        <taxon>Eukaryota</taxon>
        <taxon>Fungi</taxon>
        <taxon>Dikarya</taxon>
        <taxon>Ascomycota</taxon>
        <taxon>Saccharomycotina</taxon>
        <taxon>Dipodascomycetes</taxon>
        <taxon>Dipodascales</taxon>
        <taxon>Trichomonascaceae</taxon>
        <taxon>Blastobotrys</taxon>
    </lineage>
</organism>
<feature type="region of interest" description="Disordered" evidence="1">
    <location>
        <begin position="178"/>
        <end position="200"/>
    </location>
</feature>
<keyword evidence="2" id="KW-1133">Transmembrane helix</keyword>
<keyword evidence="2" id="KW-0472">Membrane</keyword>
<reference evidence="3" key="2">
    <citation type="submission" date="2014-06" db="EMBL/GenBank/DDBJ databases">
        <title>The complete genome of Blastobotrys (Arxula) adeninivorans LS3 - a yeast of biotechnological interest.</title>
        <authorList>
            <person name="Kunze G."/>
            <person name="Gaillardin C."/>
            <person name="Czernicka M."/>
            <person name="Durrens P."/>
            <person name="Martin T."/>
            <person name="Boer E."/>
            <person name="Gabaldon T."/>
            <person name="Cruz J."/>
            <person name="Talla E."/>
            <person name="Marck C."/>
            <person name="Goffeau A."/>
            <person name="Barbe V."/>
            <person name="Baret P."/>
            <person name="Baronian K."/>
            <person name="Beier S."/>
            <person name="Bleykasten C."/>
            <person name="Bode R."/>
            <person name="Casaregola S."/>
            <person name="Despons L."/>
            <person name="Fairhead C."/>
            <person name="Giersberg M."/>
            <person name="Gierski P."/>
            <person name="Hahnel U."/>
            <person name="Hartmann A."/>
            <person name="Jankowska D."/>
            <person name="Jubin C."/>
            <person name="Jung P."/>
            <person name="Lafontaine I."/>
            <person name="Leh-Louis V."/>
            <person name="Lemaire M."/>
            <person name="Marcet-Houben M."/>
            <person name="Mascher M."/>
            <person name="Morel G."/>
            <person name="Richard G.-F."/>
            <person name="Riechen J."/>
            <person name="Sacerdot C."/>
            <person name="Sarkar A."/>
            <person name="Savel G."/>
            <person name="Schacherer J."/>
            <person name="Sherman D."/>
            <person name="Straub M.-L."/>
            <person name="Stein N."/>
            <person name="Thierry A."/>
            <person name="Trautwein-Schult A."/>
            <person name="Westhof E."/>
            <person name="Worch S."/>
            <person name="Dujon B."/>
            <person name="Souciet J.-L."/>
            <person name="Wincker P."/>
            <person name="Scholz U."/>
            <person name="Neuveglise N."/>
        </authorList>
    </citation>
    <scope>NUCLEOTIDE SEQUENCE</scope>
    <source>
        <strain evidence="3">LS3</strain>
    </source>
</reference>
<keyword evidence="2" id="KW-0812">Transmembrane</keyword>
<dbReference type="EMBL" id="HG937692">
    <property type="protein sequence ID" value="CDP36246.1"/>
    <property type="molecule type" value="Genomic_DNA"/>
</dbReference>
<dbReference type="PANTHER" id="PTHR28229">
    <property type="entry name" value="TRANSLOCATION PROTEIN SEC66"/>
    <property type="match status" value="1"/>
</dbReference>
<dbReference type="AlphaFoldDB" id="A0A060TAP8"/>
<proteinExistence type="predicted"/>
<reference evidence="3" key="1">
    <citation type="submission" date="2014-02" db="EMBL/GenBank/DDBJ databases">
        <authorList>
            <person name="Genoscope - CEA"/>
        </authorList>
    </citation>
    <scope>NUCLEOTIDE SEQUENCE</scope>
    <source>
        <strain evidence="3">LS3</strain>
    </source>
</reference>
<dbReference type="InterPro" id="IPR018624">
    <property type="entry name" value="Sec66"/>
</dbReference>
<sequence>MAQSVSLLTPLLYIGVLLTALVVFSSVYRRRKIRDLASIQPWYPYNYSKEIYLSLRDNAGDQKVPDKLLKAALVKWAAEDIRQLLRMRESKQVLQGLHQKGSVGDDIWRRLTASEKMVELEINSLAAEANSLKEGWAQQMFQTATEVTQNESIRKRLEDFPKQQAEFREAWEKVSKANLEDLTDESPDSTKKSKGKSKVK</sequence>
<evidence type="ECO:0000256" key="1">
    <source>
        <dbReference type="SAM" id="MobiDB-lite"/>
    </source>
</evidence>
<evidence type="ECO:0000313" key="3">
    <source>
        <dbReference type="EMBL" id="CDP36246.1"/>
    </source>
</evidence>
<dbReference type="GO" id="GO:0031204">
    <property type="term" value="P:post-translational protein targeting to membrane, translocation"/>
    <property type="evidence" value="ECO:0007669"/>
    <property type="project" value="InterPro"/>
</dbReference>
<dbReference type="PhylomeDB" id="A0A060TAP8"/>
<evidence type="ECO:0000256" key="2">
    <source>
        <dbReference type="SAM" id="Phobius"/>
    </source>
</evidence>
<dbReference type="Pfam" id="PF09802">
    <property type="entry name" value="Sec66"/>
    <property type="match status" value="1"/>
</dbReference>
<accession>A0A060TAP8</accession>